<dbReference type="Proteomes" id="UP001273505">
    <property type="component" value="Unassembled WGS sequence"/>
</dbReference>
<proteinExistence type="predicted"/>
<accession>A0ABU4RTU8</accession>
<dbReference type="InterPro" id="IPR011990">
    <property type="entry name" value="TPR-like_helical_dom_sf"/>
</dbReference>
<feature type="DNA-binding region" description="OmpR/PhoB-type" evidence="2">
    <location>
        <begin position="1"/>
        <end position="98"/>
    </location>
</feature>
<reference evidence="5 6" key="1">
    <citation type="submission" date="2023-11" db="EMBL/GenBank/DDBJ databases">
        <title>Gilvimarinus fulvus sp. nov., isolated from the surface of Kelp.</title>
        <authorList>
            <person name="Sun Y.Y."/>
            <person name="Gong Y."/>
            <person name="Du Z.J."/>
        </authorList>
    </citation>
    <scope>NUCLEOTIDE SEQUENCE [LARGE SCALE GENOMIC DNA]</scope>
    <source>
        <strain evidence="5 6">SDUM040013</strain>
    </source>
</reference>
<evidence type="ECO:0000259" key="4">
    <source>
        <dbReference type="PROSITE" id="PS51755"/>
    </source>
</evidence>
<feature type="transmembrane region" description="Helical" evidence="3">
    <location>
        <begin position="128"/>
        <end position="146"/>
    </location>
</feature>
<dbReference type="RefSeq" id="WP_302722951.1">
    <property type="nucleotide sequence ID" value="NZ_JAULRU010000577.1"/>
</dbReference>
<keyword evidence="3" id="KW-1133">Transmembrane helix</keyword>
<protein>
    <submittedName>
        <fullName evidence="5">Winged helix-turn-helix domain-containing protein</fullName>
    </submittedName>
</protein>
<evidence type="ECO:0000313" key="6">
    <source>
        <dbReference type="Proteomes" id="UP001273505"/>
    </source>
</evidence>
<gene>
    <name evidence="5" type="ORF">SCD92_02985</name>
</gene>
<dbReference type="PROSITE" id="PS51755">
    <property type="entry name" value="OMPR_PHOB"/>
    <property type="match status" value="1"/>
</dbReference>
<dbReference type="InterPro" id="IPR036388">
    <property type="entry name" value="WH-like_DNA-bd_sf"/>
</dbReference>
<dbReference type="NCBIfam" id="NF047558">
    <property type="entry name" value="TPR_END_plus"/>
    <property type="match status" value="1"/>
</dbReference>
<evidence type="ECO:0000256" key="3">
    <source>
        <dbReference type="SAM" id="Phobius"/>
    </source>
</evidence>
<dbReference type="Pfam" id="PF00486">
    <property type="entry name" value="Trans_reg_C"/>
    <property type="match status" value="1"/>
</dbReference>
<dbReference type="SUPFAM" id="SSF48452">
    <property type="entry name" value="TPR-like"/>
    <property type="match status" value="2"/>
</dbReference>
<dbReference type="Gene3D" id="1.25.40.10">
    <property type="entry name" value="Tetratricopeptide repeat domain"/>
    <property type="match status" value="1"/>
</dbReference>
<dbReference type="Gene3D" id="1.10.10.10">
    <property type="entry name" value="Winged helix-like DNA-binding domain superfamily/Winged helix DNA-binding domain"/>
    <property type="match status" value="1"/>
</dbReference>
<keyword evidence="3" id="KW-0812">Transmembrane</keyword>
<keyword evidence="6" id="KW-1185">Reference proteome</keyword>
<dbReference type="CDD" id="cd00383">
    <property type="entry name" value="trans_reg_C"/>
    <property type="match status" value="1"/>
</dbReference>
<keyword evidence="3" id="KW-0472">Membrane</keyword>
<comment type="caution">
    <text evidence="5">The sequence shown here is derived from an EMBL/GenBank/DDBJ whole genome shotgun (WGS) entry which is preliminary data.</text>
</comment>
<dbReference type="InterPro" id="IPR016032">
    <property type="entry name" value="Sig_transdc_resp-reg_C-effctor"/>
</dbReference>
<dbReference type="SMART" id="SM00862">
    <property type="entry name" value="Trans_reg_C"/>
    <property type="match status" value="1"/>
</dbReference>
<sequence>MIVRYNNIEIDLEQFRITNAGQEVTVEPKVFDTIAYLVKNQSRMVTRDELFETVWEGRQVSDATLSNHIKNARKALDDDGERQQVIKTVRGRGYQFIAQLSGVQEEDKQEVAPSSEPLTTAHTRPLRILAFIATALLVGSITFWQWPSPQKSEKPYIIVLPFSVSSNNSETWAPFADQITRELIQHLRKIAGTRVVPPPSAFTFKDNKTRGFIRNQLPEVNYVLDGVVSEASTGGIRISVELENLLTGSLVWDKDFDINVSDANVFTVQSSIAESVSDALKVSILSKVQRQLAQAPTTSIEAYELYINGQYQFSLLSHESVQQAIELFDQAIALDPLFEEALVARSNAYRILMNVFEIPKDVLPKVISASIDVLDVNPQSAYARSSLGVAYVHAWLWNDAWKMLSEARKRDPDLALTELGFSLYYSAIGDFSALHKSVQRASELDPLNPEIAEWGMWALMMANELEAASDWGKKMYALHPKNPYMVLSLAVNETMKGNYEAGIKWAEQGVNMSNRIPFSLIILAQAYAAAGTTAQIPALIAEAEAANEYMCPYETAVIYSLLGQPDIAFGLLNEAVAYRSNCLMFTRHDPRLQPLRNDPRYDHLLERLNLTDEDILSYSK</sequence>
<evidence type="ECO:0000313" key="5">
    <source>
        <dbReference type="EMBL" id="MDX6848309.1"/>
    </source>
</evidence>
<organism evidence="5 6">
    <name type="scientific">Gilvimarinus gilvus</name>
    <dbReference type="NCBI Taxonomy" id="3058038"/>
    <lineage>
        <taxon>Bacteria</taxon>
        <taxon>Pseudomonadati</taxon>
        <taxon>Pseudomonadota</taxon>
        <taxon>Gammaproteobacteria</taxon>
        <taxon>Cellvibrionales</taxon>
        <taxon>Cellvibrionaceae</taxon>
        <taxon>Gilvimarinus</taxon>
    </lineage>
</organism>
<keyword evidence="1 2" id="KW-0238">DNA-binding</keyword>
<dbReference type="EMBL" id="JAXAFO010000003">
    <property type="protein sequence ID" value="MDX6848309.1"/>
    <property type="molecule type" value="Genomic_DNA"/>
</dbReference>
<name>A0ABU4RTU8_9GAMM</name>
<dbReference type="InterPro" id="IPR001867">
    <property type="entry name" value="OmpR/PhoB-type_DNA-bd"/>
</dbReference>
<dbReference type="SUPFAM" id="SSF46894">
    <property type="entry name" value="C-terminal effector domain of the bipartite response regulators"/>
    <property type="match status" value="1"/>
</dbReference>
<evidence type="ECO:0000256" key="1">
    <source>
        <dbReference type="ARBA" id="ARBA00023125"/>
    </source>
</evidence>
<feature type="domain" description="OmpR/PhoB-type" evidence="4">
    <location>
        <begin position="1"/>
        <end position="98"/>
    </location>
</feature>
<evidence type="ECO:0000256" key="2">
    <source>
        <dbReference type="PROSITE-ProRule" id="PRU01091"/>
    </source>
</evidence>